<accession>A0AAV2HMY2</accession>
<dbReference type="PANTHER" id="PTHR10680">
    <property type="entry name" value="PEPTIDYL-GLYCINE ALPHA-AMIDATING MONOOXYGENASE"/>
    <property type="match status" value="1"/>
</dbReference>
<feature type="binding site" evidence="13">
    <location>
        <position position="147"/>
    </location>
    <ligand>
        <name>Cu(2+)</name>
        <dbReference type="ChEBI" id="CHEBI:29036"/>
        <label>1</label>
        <note>catalytic</note>
    </ligand>
</feature>
<sequence>MAVLAVVMTSLAAVVAMAAPNPGQVEAINFLMPEVQPQEPDTYLCRAIKIEDSHRYITGFIPNANAMIAHHILLYGCLEPGGAEDEIWNCGEMSTSNKNYRTSSICQTGTSIIYAWAMEAPRLTLPPEVSFDVGQDTGIKYLVLQVHYKNVTSFKPPNNQKDSSGLTLITTTAPTTKTAAVYLLGTGGEIPQHSIEYFETACTIQEDVEIVPFAYRTHAHALGRVISGYRIRNGEWTEIGRKDPRLPEMFYNVTSSGITVKKGDILAARCTMENTLDHTVQIGPTQNDEMCNFYIMYYVEKLPSLNQKNCFTVGPPNWFWDDFNDQKSLNLQNVPTTVSVIPGSDTPLICSATCKSDNDPNGIVEGLPGRFDDDAVNEVPRFNGPDELLKFIHSREEEDYQDEIISRWQKHQLIQEYLNAAEEPSN</sequence>
<feature type="binding site" evidence="13">
    <location>
        <position position="220"/>
    </location>
    <ligand>
        <name>Cu(2+)</name>
        <dbReference type="ChEBI" id="CHEBI:29036"/>
        <label>1</label>
        <note>catalytic</note>
    </ligand>
</feature>
<feature type="binding site" evidence="13">
    <location>
        <position position="70"/>
    </location>
    <ligand>
        <name>Cu(2+)</name>
        <dbReference type="ChEBI" id="CHEBI:29036"/>
        <label>1</label>
        <note>catalytic</note>
    </ligand>
</feature>
<evidence type="ECO:0000256" key="13">
    <source>
        <dbReference type="PIRSR" id="PIRSR600720-2"/>
    </source>
</evidence>
<gene>
    <name evidence="18" type="ORF">GSLYS_00009370001</name>
</gene>
<evidence type="ECO:0000256" key="8">
    <source>
        <dbReference type="ARBA" id="ARBA00023008"/>
    </source>
</evidence>
<evidence type="ECO:0000256" key="7">
    <source>
        <dbReference type="ARBA" id="ARBA00023002"/>
    </source>
</evidence>
<comment type="subcellular location">
    <subcellularLocation>
        <location evidence="1">Secreted</location>
    </subcellularLocation>
</comment>
<dbReference type="FunFam" id="2.60.120.310:FF:000005">
    <property type="entry name" value="Peptidylglycine alpha-hydroxylating monooxygenase"/>
    <property type="match status" value="1"/>
</dbReference>
<comment type="caution">
    <text evidence="18">The sequence shown here is derived from an EMBL/GenBank/DDBJ whole genome shotgun (WGS) entry which is preliminary data.</text>
</comment>
<keyword evidence="5 13" id="KW-0479">Metal-binding</keyword>
<dbReference type="InterPro" id="IPR024548">
    <property type="entry name" value="Cu2_monoox_C"/>
</dbReference>
<dbReference type="InterPro" id="IPR000720">
    <property type="entry name" value="PHM/PAL"/>
</dbReference>
<dbReference type="AlphaFoldDB" id="A0AAV2HMY2"/>
<dbReference type="Pfam" id="PF01082">
    <property type="entry name" value="Cu2_monooxygen"/>
    <property type="match status" value="1"/>
</dbReference>
<dbReference type="SUPFAM" id="SSF49742">
    <property type="entry name" value="PHM/PNGase F"/>
    <property type="match status" value="2"/>
</dbReference>
<evidence type="ECO:0000259" key="17">
    <source>
        <dbReference type="Pfam" id="PF03712"/>
    </source>
</evidence>
<evidence type="ECO:0000256" key="1">
    <source>
        <dbReference type="ARBA" id="ARBA00004613"/>
    </source>
</evidence>
<comment type="similarity">
    <text evidence="2">Belongs to the copper type II ascorbate-dependent monooxygenase family.</text>
</comment>
<evidence type="ECO:0000256" key="4">
    <source>
        <dbReference type="ARBA" id="ARBA00022525"/>
    </source>
</evidence>
<keyword evidence="9" id="KW-0503">Monooxygenase</keyword>
<dbReference type="Gene3D" id="2.60.120.230">
    <property type="match status" value="1"/>
</dbReference>
<feature type="disulfide bond" evidence="14">
    <location>
        <begin position="45"/>
        <end position="90"/>
    </location>
</feature>
<keyword evidence="7" id="KW-0560">Oxidoreductase</keyword>
<feature type="disulfide bond" evidence="14">
    <location>
        <begin position="270"/>
        <end position="291"/>
    </location>
</feature>
<dbReference type="GO" id="GO:0006518">
    <property type="term" value="P:peptide metabolic process"/>
    <property type="evidence" value="ECO:0007669"/>
    <property type="project" value="InterPro"/>
</dbReference>
<dbReference type="Pfam" id="PF03712">
    <property type="entry name" value="Cu2_monoox_C"/>
    <property type="match status" value="1"/>
</dbReference>
<dbReference type="PANTHER" id="PTHR10680:SF14">
    <property type="entry name" value="PEPTIDYL-GLYCINE ALPHA-AMIDATING MONOOXYGENASE"/>
    <property type="match status" value="1"/>
</dbReference>
<organism evidence="18 19">
    <name type="scientific">Lymnaea stagnalis</name>
    <name type="common">Great pond snail</name>
    <name type="synonym">Helix stagnalis</name>
    <dbReference type="NCBI Taxonomy" id="6523"/>
    <lineage>
        <taxon>Eukaryota</taxon>
        <taxon>Metazoa</taxon>
        <taxon>Spiralia</taxon>
        <taxon>Lophotrochozoa</taxon>
        <taxon>Mollusca</taxon>
        <taxon>Gastropoda</taxon>
        <taxon>Heterobranchia</taxon>
        <taxon>Euthyneura</taxon>
        <taxon>Panpulmonata</taxon>
        <taxon>Hygrophila</taxon>
        <taxon>Lymnaeoidea</taxon>
        <taxon>Lymnaeidae</taxon>
        <taxon>Lymnaea</taxon>
    </lineage>
</organism>
<dbReference type="EMBL" id="CAXITT010000201">
    <property type="protein sequence ID" value="CAL1535410.1"/>
    <property type="molecule type" value="Genomic_DNA"/>
</dbReference>
<dbReference type="Gene3D" id="2.60.120.310">
    <property type="entry name" value="Copper type II, ascorbate-dependent monooxygenase, N-terminal domain"/>
    <property type="match status" value="1"/>
</dbReference>
<dbReference type="EC" id="1.14.17.3" evidence="3"/>
<protein>
    <recommendedName>
        <fullName evidence="3">peptidylglycine monooxygenase</fullName>
        <ecNumber evidence="3">1.14.17.3</ecNumber>
    </recommendedName>
</protein>
<evidence type="ECO:0000256" key="3">
    <source>
        <dbReference type="ARBA" id="ARBA00012689"/>
    </source>
</evidence>
<feature type="binding site" evidence="13">
    <location>
        <position position="218"/>
    </location>
    <ligand>
        <name>Cu(2+)</name>
        <dbReference type="ChEBI" id="CHEBI:29036"/>
        <label>1</label>
        <note>catalytic</note>
    </ligand>
</feature>
<evidence type="ECO:0000313" key="19">
    <source>
        <dbReference type="Proteomes" id="UP001497497"/>
    </source>
</evidence>
<keyword evidence="4" id="KW-0964">Secreted</keyword>
<evidence type="ECO:0000256" key="11">
    <source>
        <dbReference type="ARBA" id="ARBA00023180"/>
    </source>
</evidence>
<evidence type="ECO:0000256" key="2">
    <source>
        <dbReference type="ARBA" id="ARBA00010676"/>
    </source>
</evidence>
<keyword evidence="10 14" id="KW-1015">Disulfide bond</keyword>
<feature type="domain" description="Copper type II ascorbate-dependent monooxygenase C-terminal" evidence="17">
    <location>
        <begin position="178"/>
        <end position="321"/>
    </location>
</feature>
<evidence type="ECO:0000256" key="10">
    <source>
        <dbReference type="ARBA" id="ARBA00023157"/>
    </source>
</evidence>
<keyword evidence="19" id="KW-1185">Reference proteome</keyword>
<dbReference type="GO" id="GO:0016020">
    <property type="term" value="C:membrane"/>
    <property type="evidence" value="ECO:0007669"/>
    <property type="project" value="InterPro"/>
</dbReference>
<feature type="disulfide bond" evidence="14">
    <location>
        <begin position="77"/>
        <end position="106"/>
    </location>
</feature>
<proteinExistence type="inferred from homology"/>
<keyword evidence="8 13" id="KW-0186">Copper</keyword>
<evidence type="ECO:0000256" key="9">
    <source>
        <dbReference type="ARBA" id="ARBA00023033"/>
    </source>
</evidence>
<feature type="binding site" evidence="13">
    <location>
        <position position="71"/>
    </location>
    <ligand>
        <name>Cu(2+)</name>
        <dbReference type="ChEBI" id="CHEBI:29036"/>
        <label>1</label>
        <note>catalytic</note>
    </ligand>
</feature>
<keyword evidence="11" id="KW-0325">Glycoprotein</keyword>
<dbReference type="Proteomes" id="UP001497497">
    <property type="component" value="Unassembled WGS sequence"/>
</dbReference>
<evidence type="ECO:0000256" key="14">
    <source>
        <dbReference type="PIRSR" id="PIRSR600720-3"/>
    </source>
</evidence>
<dbReference type="InterPro" id="IPR000323">
    <property type="entry name" value="Cu2_ascorb_mOase_N"/>
</dbReference>
<feature type="disulfide bond" evidence="14">
    <location>
        <begin position="202"/>
        <end position="310"/>
    </location>
</feature>
<dbReference type="InterPro" id="IPR014784">
    <property type="entry name" value="Cu2_ascorb_mOase-like_C"/>
</dbReference>
<evidence type="ECO:0000256" key="15">
    <source>
        <dbReference type="SAM" id="SignalP"/>
    </source>
</evidence>
<evidence type="ECO:0000313" key="18">
    <source>
        <dbReference type="EMBL" id="CAL1535410.1"/>
    </source>
</evidence>
<dbReference type="GO" id="GO:0004504">
    <property type="term" value="F:peptidylglycine monooxygenase activity"/>
    <property type="evidence" value="ECO:0007669"/>
    <property type="project" value="UniProtKB-EC"/>
</dbReference>
<dbReference type="InterPro" id="IPR008977">
    <property type="entry name" value="PHM/PNGase_F_dom_sf"/>
</dbReference>
<feature type="domain" description="Copper type II ascorbate-dependent monooxygenase N-terminal" evidence="16">
    <location>
        <begin position="30"/>
        <end position="153"/>
    </location>
</feature>
<dbReference type="GO" id="GO:0005507">
    <property type="term" value="F:copper ion binding"/>
    <property type="evidence" value="ECO:0007669"/>
    <property type="project" value="InterPro"/>
</dbReference>
<comment type="cofactor">
    <cofactor evidence="13">
        <name>Cu(2+)</name>
        <dbReference type="ChEBI" id="CHEBI:29036"/>
    </cofactor>
    <text evidence="13">Binds 2 Cu(2+) ions per subunit.</text>
</comment>
<name>A0AAV2HMY2_LYMST</name>
<evidence type="ECO:0000256" key="5">
    <source>
        <dbReference type="ARBA" id="ARBA00022723"/>
    </source>
</evidence>
<reference evidence="18 19" key="1">
    <citation type="submission" date="2024-04" db="EMBL/GenBank/DDBJ databases">
        <authorList>
            <consortium name="Genoscope - CEA"/>
            <person name="William W."/>
        </authorList>
    </citation>
    <scope>NUCLEOTIDE SEQUENCE [LARGE SCALE GENOMIC DNA]</scope>
</reference>
<feature type="chain" id="PRO_5043506023" description="peptidylglycine monooxygenase" evidence="15">
    <location>
        <begin position="19"/>
        <end position="426"/>
    </location>
</feature>
<dbReference type="InterPro" id="IPR036939">
    <property type="entry name" value="Cu2_ascorb_mOase_N_sf"/>
</dbReference>
<evidence type="ECO:0000256" key="6">
    <source>
        <dbReference type="ARBA" id="ARBA00022729"/>
    </source>
</evidence>
<dbReference type="PRINTS" id="PR00790">
    <property type="entry name" value="PAMONOXGNASE"/>
</dbReference>
<keyword evidence="6 15" id="KW-0732">Signal</keyword>
<evidence type="ECO:0000259" key="16">
    <source>
        <dbReference type="Pfam" id="PF01082"/>
    </source>
</evidence>
<feature type="binding site" evidence="13">
    <location>
        <position position="290"/>
    </location>
    <ligand>
        <name>Cu(2+)</name>
        <dbReference type="ChEBI" id="CHEBI:29036"/>
        <label>1</label>
        <note>catalytic</note>
    </ligand>
</feature>
<comment type="catalytic activity">
    <reaction evidence="12">
        <text>a [peptide]-C-terminal glycine + 2 L-ascorbate + O2 = a [peptide]-C-terminal (2S)-2-hydroxyglycine + 2 monodehydro-L-ascorbate radical + H2O</text>
        <dbReference type="Rhea" id="RHEA:21452"/>
        <dbReference type="Rhea" id="RHEA-COMP:13486"/>
        <dbReference type="Rhea" id="RHEA-COMP:15321"/>
        <dbReference type="ChEBI" id="CHEBI:15377"/>
        <dbReference type="ChEBI" id="CHEBI:15379"/>
        <dbReference type="ChEBI" id="CHEBI:38290"/>
        <dbReference type="ChEBI" id="CHEBI:59513"/>
        <dbReference type="ChEBI" id="CHEBI:137000"/>
        <dbReference type="ChEBI" id="CHEBI:142768"/>
        <dbReference type="EC" id="1.14.17.3"/>
    </reaction>
</comment>
<evidence type="ECO:0000256" key="12">
    <source>
        <dbReference type="ARBA" id="ARBA00048431"/>
    </source>
</evidence>
<feature type="signal peptide" evidence="15">
    <location>
        <begin position="1"/>
        <end position="18"/>
    </location>
</feature>
<dbReference type="GO" id="GO:0005576">
    <property type="term" value="C:extracellular region"/>
    <property type="evidence" value="ECO:0007669"/>
    <property type="project" value="UniProtKB-SubCell"/>
</dbReference>